<dbReference type="InterPro" id="IPR000600">
    <property type="entry name" value="ROK"/>
</dbReference>
<dbReference type="InterPro" id="IPR036390">
    <property type="entry name" value="WH_DNA-bd_sf"/>
</dbReference>
<gene>
    <name evidence="3" type="ORF">ACFQV2_25120</name>
</gene>
<dbReference type="InterPro" id="IPR049874">
    <property type="entry name" value="ROK_cs"/>
</dbReference>
<feature type="domain" description="HTH iclR-type" evidence="2">
    <location>
        <begin position="23"/>
        <end position="65"/>
    </location>
</feature>
<keyword evidence="4" id="KW-1185">Reference proteome</keyword>
<reference evidence="4" key="1">
    <citation type="journal article" date="2019" name="Int. J. Syst. Evol. Microbiol.">
        <title>The Global Catalogue of Microorganisms (GCM) 10K type strain sequencing project: providing services to taxonomists for standard genome sequencing and annotation.</title>
        <authorList>
            <consortium name="The Broad Institute Genomics Platform"/>
            <consortium name="The Broad Institute Genome Sequencing Center for Infectious Disease"/>
            <person name="Wu L."/>
            <person name="Ma J."/>
        </authorList>
    </citation>
    <scope>NUCLEOTIDE SEQUENCE [LARGE SCALE GENOMIC DNA]</scope>
    <source>
        <strain evidence="4">JCM 17695</strain>
    </source>
</reference>
<organism evidence="3 4">
    <name type="scientific">Actinokineospora soli</name>
    <dbReference type="NCBI Taxonomy" id="1048753"/>
    <lineage>
        <taxon>Bacteria</taxon>
        <taxon>Bacillati</taxon>
        <taxon>Actinomycetota</taxon>
        <taxon>Actinomycetes</taxon>
        <taxon>Pseudonocardiales</taxon>
        <taxon>Pseudonocardiaceae</taxon>
        <taxon>Actinokineospora</taxon>
    </lineage>
</organism>
<accession>A0ABW2TR29</accession>
<evidence type="ECO:0000313" key="3">
    <source>
        <dbReference type="EMBL" id="MFC7616267.1"/>
    </source>
</evidence>
<dbReference type="InterPro" id="IPR036388">
    <property type="entry name" value="WH-like_DNA-bd_sf"/>
</dbReference>
<protein>
    <submittedName>
        <fullName evidence="3">ROK family protein</fullName>
    </submittedName>
</protein>
<dbReference type="Gene3D" id="1.10.10.10">
    <property type="entry name" value="Winged helix-like DNA-binding domain superfamily/Winged helix DNA-binding domain"/>
    <property type="match status" value="1"/>
</dbReference>
<dbReference type="Pfam" id="PF09339">
    <property type="entry name" value="HTH_IclR"/>
    <property type="match status" value="1"/>
</dbReference>
<name>A0ABW2TR29_9PSEU</name>
<comment type="caution">
    <text evidence="3">The sequence shown here is derived from an EMBL/GenBank/DDBJ whole genome shotgun (WGS) entry which is preliminary data.</text>
</comment>
<dbReference type="InterPro" id="IPR043129">
    <property type="entry name" value="ATPase_NBD"/>
</dbReference>
<evidence type="ECO:0000313" key="4">
    <source>
        <dbReference type="Proteomes" id="UP001596512"/>
    </source>
</evidence>
<comment type="similarity">
    <text evidence="1">Belongs to the ROK (NagC/XylR) family.</text>
</comment>
<sequence>MTQLRFDERGTKESLRARNDVVVLQAIAVGAGKYARTDVARETGLPGATVSEIVTSLIERGLVREAGRDATHRGKPRVLLELDDSHHRMVGVHIGPGRVQASVMTLTGHVEESVTVDVHPALDEVLPVMADLMERLAPPDANVAAVGVAAPGIVGDDGVIREAVNYGWRMVPVGRELSQRCRGLPVHVINDANAVALSEVALSASPEHTVALLWIGTGIGAGVVLDGRIYRGPGFRSGEIGHVDMGVSLRCRCGLVGCLETVAALPSIRGDATPEVVERWQAGGDDHACRALGERIGRAGREFARLLSMMAGTLDVTEFVVGGPVVTDPLGPAVLRAVNDALALRVMSGFSPLTARFSTLGAHSAVVGAVAHAIRQELGVVLTMVPAWDAGRPVRC</sequence>
<dbReference type="EMBL" id="JBHTEY010000004">
    <property type="protein sequence ID" value="MFC7616267.1"/>
    <property type="molecule type" value="Genomic_DNA"/>
</dbReference>
<proteinExistence type="inferred from homology"/>
<dbReference type="Proteomes" id="UP001596512">
    <property type="component" value="Unassembled WGS sequence"/>
</dbReference>
<dbReference type="PANTHER" id="PTHR18964:SF149">
    <property type="entry name" value="BIFUNCTIONAL UDP-N-ACETYLGLUCOSAMINE 2-EPIMERASE_N-ACETYLMANNOSAMINE KINASE"/>
    <property type="match status" value="1"/>
</dbReference>
<dbReference type="InterPro" id="IPR005471">
    <property type="entry name" value="Tscrpt_reg_IclR_N"/>
</dbReference>
<dbReference type="PROSITE" id="PS01125">
    <property type="entry name" value="ROK"/>
    <property type="match status" value="1"/>
</dbReference>
<dbReference type="SUPFAM" id="SSF46785">
    <property type="entry name" value="Winged helix' DNA-binding domain"/>
    <property type="match status" value="1"/>
</dbReference>
<evidence type="ECO:0000256" key="1">
    <source>
        <dbReference type="ARBA" id="ARBA00006479"/>
    </source>
</evidence>
<dbReference type="PANTHER" id="PTHR18964">
    <property type="entry name" value="ROK (REPRESSOR, ORF, KINASE) FAMILY"/>
    <property type="match status" value="1"/>
</dbReference>
<dbReference type="Gene3D" id="3.30.420.40">
    <property type="match status" value="2"/>
</dbReference>
<dbReference type="SUPFAM" id="SSF53067">
    <property type="entry name" value="Actin-like ATPase domain"/>
    <property type="match status" value="1"/>
</dbReference>
<evidence type="ECO:0000259" key="2">
    <source>
        <dbReference type="Pfam" id="PF09339"/>
    </source>
</evidence>
<dbReference type="Pfam" id="PF00480">
    <property type="entry name" value="ROK"/>
    <property type="match status" value="1"/>
</dbReference>